<dbReference type="InterPro" id="IPR000847">
    <property type="entry name" value="LysR_HTH_N"/>
</dbReference>
<proteinExistence type="inferred from homology"/>
<dbReference type="InterPro" id="IPR036390">
    <property type="entry name" value="WH_DNA-bd_sf"/>
</dbReference>
<dbReference type="EMBL" id="AZFB01000006">
    <property type="protein sequence ID" value="KRL62997.1"/>
    <property type="molecule type" value="Genomic_DNA"/>
</dbReference>
<dbReference type="Gene3D" id="1.10.10.10">
    <property type="entry name" value="Winged helix-like DNA-binding domain superfamily/Winged helix DNA-binding domain"/>
    <property type="match status" value="1"/>
</dbReference>
<dbReference type="Pfam" id="PF03466">
    <property type="entry name" value="LysR_substrate"/>
    <property type="match status" value="1"/>
</dbReference>
<comment type="similarity">
    <text evidence="1">Belongs to the LysR transcriptional regulatory family.</text>
</comment>
<organism evidence="6 7">
    <name type="scientific">Lactobacillus psittaci DSM 15354</name>
    <dbReference type="NCBI Taxonomy" id="1122152"/>
    <lineage>
        <taxon>Bacteria</taxon>
        <taxon>Bacillati</taxon>
        <taxon>Bacillota</taxon>
        <taxon>Bacilli</taxon>
        <taxon>Lactobacillales</taxon>
        <taxon>Lactobacillaceae</taxon>
        <taxon>Lactobacillus</taxon>
    </lineage>
</organism>
<feature type="domain" description="HTH lysR-type" evidence="5">
    <location>
        <begin position="1"/>
        <end position="60"/>
    </location>
</feature>
<dbReference type="InterPro" id="IPR005119">
    <property type="entry name" value="LysR_subst-bd"/>
</dbReference>
<dbReference type="Pfam" id="PF00126">
    <property type="entry name" value="HTH_1"/>
    <property type="match status" value="1"/>
</dbReference>
<protein>
    <submittedName>
        <fullName evidence="6">Malolactic regulator</fullName>
    </submittedName>
</protein>
<evidence type="ECO:0000256" key="4">
    <source>
        <dbReference type="ARBA" id="ARBA00023163"/>
    </source>
</evidence>
<evidence type="ECO:0000259" key="5">
    <source>
        <dbReference type="PROSITE" id="PS50931"/>
    </source>
</evidence>
<dbReference type="InterPro" id="IPR036388">
    <property type="entry name" value="WH-like_DNA-bd_sf"/>
</dbReference>
<dbReference type="GO" id="GO:0005829">
    <property type="term" value="C:cytosol"/>
    <property type="evidence" value="ECO:0007669"/>
    <property type="project" value="TreeGrafter"/>
</dbReference>
<dbReference type="eggNOG" id="COG0583">
    <property type="taxonomic scope" value="Bacteria"/>
</dbReference>
<keyword evidence="3" id="KW-0238">DNA-binding</keyword>
<evidence type="ECO:0000256" key="2">
    <source>
        <dbReference type="ARBA" id="ARBA00023015"/>
    </source>
</evidence>
<dbReference type="PROSITE" id="PS50931">
    <property type="entry name" value="HTH_LYSR"/>
    <property type="match status" value="1"/>
</dbReference>
<dbReference type="Gene3D" id="3.40.190.10">
    <property type="entry name" value="Periplasmic binding protein-like II"/>
    <property type="match status" value="2"/>
</dbReference>
<dbReference type="STRING" id="1122152.GCA_000425905_01111"/>
<evidence type="ECO:0000256" key="1">
    <source>
        <dbReference type="ARBA" id="ARBA00009437"/>
    </source>
</evidence>
<gene>
    <name evidence="6" type="ORF">FC23_GL001181</name>
</gene>
<dbReference type="GO" id="GO:0003677">
    <property type="term" value="F:DNA binding"/>
    <property type="evidence" value="ECO:0007669"/>
    <property type="project" value="UniProtKB-KW"/>
</dbReference>
<dbReference type="AlphaFoldDB" id="A0A0R1S966"/>
<dbReference type="SUPFAM" id="SSF46785">
    <property type="entry name" value="Winged helix' DNA-binding domain"/>
    <property type="match status" value="1"/>
</dbReference>
<evidence type="ECO:0000313" key="6">
    <source>
        <dbReference type="EMBL" id="KRL62997.1"/>
    </source>
</evidence>
<dbReference type="Proteomes" id="UP000051931">
    <property type="component" value="Unassembled WGS sequence"/>
</dbReference>
<dbReference type="SUPFAM" id="SSF53850">
    <property type="entry name" value="Periplasmic binding protein-like II"/>
    <property type="match status" value="1"/>
</dbReference>
<evidence type="ECO:0000313" key="7">
    <source>
        <dbReference type="Proteomes" id="UP000051931"/>
    </source>
</evidence>
<evidence type="ECO:0000256" key="3">
    <source>
        <dbReference type="ARBA" id="ARBA00023125"/>
    </source>
</evidence>
<dbReference type="RefSeq" id="WP_027825077.1">
    <property type="nucleotide sequence ID" value="NZ_AUEI01000008.1"/>
</dbReference>
<keyword evidence="2" id="KW-0805">Transcription regulation</keyword>
<dbReference type="PRINTS" id="PR00039">
    <property type="entry name" value="HTHLYSR"/>
</dbReference>
<dbReference type="PATRIC" id="fig|1122152.4.peg.1213"/>
<keyword evidence="7" id="KW-1185">Reference proteome</keyword>
<dbReference type="InterPro" id="IPR050950">
    <property type="entry name" value="HTH-type_LysR_regulators"/>
</dbReference>
<reference evidence="6 7" key="1">
    <citation type="journal article" date="2015" name="Genome Announc.">
        <title>Expanding the biotechnology potential of lactobacilli through comparative genomics of 213 strains and associated genera.</title>
        <authorList>
            <person name="Sun Z."/>
            <person name="Harris H.M."/>
            <person name="McCann A."/>
            <person name="Guo C."/>
            <person name="Argimon S."/>
            <person name="Zhang W."/>
            <person name="Yang X."/>
            <person name="Jeffery I.B."/>
            <person name="Cooney J.C."/>
            <person name="Kagawa T.F."/>
            <person name="Liu W."/>
            <person name="Song Y."/>
            <person name="Salvetti E."/>
            <person name="Wrobel A."/>
            <person name="Rasinkangas P."/>
            <person name="Parkhill J."/>
            <person name="Rea M.C."/>
            <person name="O'Sullivan O."/>
            <person name="Ritari J."/>
            <person name="Douillard F.P."/>
            <person name="Paul Ross R."/>
            <person name="Yang R."/>
            <person name="Briner A.E."/>
            <person name="Felis G.E."/>
            <person name="de Vos W.M."/>
            <person name="Barrangou R."/>
            <person name="Klaenhammer T.R."/>
            <person name="Caufield P.W."/>
            <person name="Cui Y."/>
            <person name="Zhang H."/>
            <person name="O'Toole P.W."/>
        </authorList>
    </citation>
    <scope>NUCLEOTIDE SEQUENCE [LARGE SCALE GENOMIC DNA]</scope>
    <source>
        <strain evidence="6 7">DSM 15354</strain>
    </source>
</reference>
<keyword evidence="4" id="KW-0804">Transcription</keyword>
<dbReference type="FunFam" id="1.10.10.10:FF:000001">
    <property type="entry name" value="LysR family transcriptional regulator"/>
    <property type="match status" value="1"/>
</dbReference>
<name>A0A0R1S966_9LACO</name>
<accession>A0A0R1S966</accession>
<sequence length="291" mass="32970">MNLQDLKYFHELVKQKSFTRTAERFNVSQPTITAAIKRLEAQFGSHLLIRDQSHKKIIITKAGMQLEQHAQAVIKEMAVAETELKQNAEEDILFGLPPIIGDHFFPAFAGKLLKENILNHLNVLEFGSNELLKMLLAGKINLALLGLVNIHRSTDVKLTVLAKYPFKVIVSKNHPWAKKKGLYFNELADQNFINLTEDFVQNRALRHLQEQNKVTLKTIYRSPDVAIIKSLVAQNLGISVLTSLAIDDTQDLVALPLLDDNNPSFNVVIATRNNYLLSQKEEQLWNILTQS</sequence>
<dbReference type="GO" id="GO:0003700">
    <property type="term" value="F:DNA-binding transcription factor activity"/>
    <property type="evidence" value="ECO:0007669"/>
    <property type="project" value="InterPro"/>
</dbReference>
<dbReference type="PANTHER" id="PTHR30419">
    <property type="entry name" value="HTH-TYPE TRANSCRIPTIONAL REGULATOR YBHD"/>
    <property type="match status" value="1"/>
</dbReference>
<dbReference type="PANTHER" id="PTHR30419:SF8">
    <property type="entry name" value="NITROGEN ASSIMILATION TRANSCRIPTIONAL ACTIVATOR-RELATED"/>
    <property type="match status" value="1"/>
</dbReference>
<comment type="caution">
    <text evidence="6">The sequence shown here is derived from an EMBL/GenBank/DDBJ whole genome shotgun (WGS) entry which is preliminary data.</text>
</comment>